<organism evidence="2 3">
    <name type="scientific">Verruconis gallopava</name>
    <dbReference type="NCBI Taxonomy" id="253628"/>
    <lineage>
        <taxon>Eukaryota</taxon>
        <taxon>Fungi</taxon>
        <taxon>Dikarya</taxon>
        <taxon>Ascomycota</taxon>
        <taxon>Pezizomycotina</taxon>
        <taxon>Dothideomycetes</taxon>
        <taxon>Pleosporomycetidae</taxon>
        <taxon>Venturiales</taxon>
        <taxon>Sympoventuriaceae</taxon>
        <taxon>Verruconis</taxon>
    </lineage>
</organism>
<name>A0A0D1YVH0_9PEZI</name>
<dbReference type="VEuPathDB" id="FungiDB:PV09_04431"/>
<evidence type="ECO:0000313" key="2">
    <source>
        <dbReference type="EMBL" id="KIW04697.1"/>
    </source>
</evidence>
<evidence type="ECO:0000313" key="3">
    <source>
        <dbReference type="Proteomes" id="UP000053259"/>
    </source>
</evidence>
<dbReference type="HOGENOM" id="CLU_2028501_0_0_1"/>
<accession>A0A0D1YVH0</accession>
<gene>
    <name evidence="2" type="ORF">PV09_04431</name>
</gene>
<reference evidence="2 3" key="1">
    <citation type="submission" date="2015-01" db="EMBL/GenBank/DDBJ databases">
        <title>The Genome Sequence of Ochroconis gallopava CBS43764.</title>
        <authorList>
            <consortium name="The Broad Institute Genomics Platform"/>
            <person name="Cuomo C."/>
            <person name="de Hoog S."/>
            <person name="Gorbushina A."/>
            <person name="Stielow B."/>
            <person name="Teixiera M."/>
            <person name="Abouelleil A."/>
            <person name="Chapman S.B."/>
            <person name="Priest M."/>
            <person name="Young S.K."/>
            <person name="Wortman J."/>
            <person name="Nusbaum C."/>
            <person name="Birren B."/>
        </authorList>
    </citation>
    <scope>NUCLEOTIDE SEQUENCE [LARGE SCALE GENOMIC DNA]</scope>
    <source>
        <strain evidence="2 3">CBS 43764</strain>
    </source>
</reference>
<dbReference type="Proteomes" id="UP000053259">
    <property type="component" value="Unassembled WGS sequence"/>
</dbReference>
<dbReference type="AlphaFoldDB" id="A0A0D1YVH0"/>
<protein>
    <submittedName>
        <fullName evidence="2">Uncharacterized protein</fullName>
    </submittedName>
</protein>
<dbReference type="GeneID" id="27312404"/>
<dbReference type="InParanoid" id="A0A0D1YVH0"/>
<keyword evidence="1" id="KW-0732">Signal</keyword>
<feature type="chain" id="PRO_5002252204" evidence="1">
    <location>
        <begin position="22"/>
        <end position="122"/>
    </location>
</feature>
<dbReference type="RefSeq" id="XP_016214566.1">
    <property type="nucleotide sequence ID" value="XM_016357774.1"/>
</dbReference>
<keyword evidence="3" id="KW-1185">Reference proteome</keyword>
<sequence length="122" mass="13495">MLATEVVIQTILVLLTGLGFALEHGPSCIMPSNLLEYTNNQCSGTPADQSYSCFKRDIVVHYDTKAVKLDNGQGCWYGFSDFDGTSCSGTNFGKEFPNYCMKVLQPRPDGSVLKCFRWSESC</sequence>
<dbReference type="EMBL" id="KN847540">
    <property type="protein sequence ID" value="KIW04697.1"/>
    <property type="molecule type" value="Genomic_DNA"/>
</dbReference>
<proteinExistence type="predicted"/>
<feature type="signal peptide" evidence="1">
    <location>
        <begin position="1"/>
        <end position="21"/>
    </location>
</feature>
<evidence type="ECO:0000256" key="1">
    <source>
        <dbReference type="SAM" id="SignalP"/>
    </source>
</evidence>